<gene>
    <name evidence="10" type="ORF">HLV39_14300</name>
</gene>
<dbReference type="Proteomes" id="UP000536442">
    <property type="component" value="Unassembled WGS sequence"/>
</dbReference>
<protein>
    <submittedName>
        <fullName evidence="10">Type IV pilus secretin PilQ</fullName>
    </submittedName>
</protein>
<dbReference type="InterPro" id="IPR021731">
    <property type="entry name" value="AMIN_dom"/>
</dbReference>
<keyword evidence="5" id="KW-0472">Membrane</keyword>
<evidence type="ECO:0000256" key="2">
    <source>
        <dbReference type="ARBA" id="ARBA00022448"/>
    </source>
</evidence>
<sequence>MQIPKGSGSRLTMFRKLNVYLSVTAFALFSSLASAVTLEDVSFSSLPGERLEVTLEFDGQPPEPSGYTIERPARIAVDLANTTSGLDARSIPLGSGNAQSMTVVETKDRTRLIFNLVELAPYDTVRENNSLVMTIGAESDAEAGVARPTGTTRAPQPAAAPDTLAGVDFRRGKDGEGRVIVDLGSPQTPVDLSELGGRIRLTMDGVAVPADLRRRLDVTDFATPVTRIDTYVEDGNAVVEIRPEGHYDYIAYQSGSEFTVSVEQLSEEEAETRREEKFPYTGDKLSLNFQDIEVRSVLQLIADFTGLNLVASDTVGGSITLRLQNVPWDQALDLILKTKGLDKRQIGNVLLVAPADEIAAREKLELETSKQIAELAPVRLDIIQVNYAKAADVVTLIEADKELITDRGFVSSDVRTNTISVRETSAKLEEIRRLVSTWDVPVRQVSIEARIVRAQTNVAENLGVRWGGAAYDVSGDNVFSIGGSQSASESARDAATGGSGDISFSDSMAVDLGVTGEGASSFALGWGGSDFLVDLELSALETDGQAEVVSQPRVVTADRQTASIKSGEEIPYQEASSSGATSVSFKEAVLSLEVTPQITPDDNIIMDLMVNQDSRGEVTAGIPSINTNEVTTQVLVGNGETVVLGGIFQSEVATQTTKTPFLGDIPYLGRLFKRTENINERSELLIFITPKIIKNDLIR</sequence>
<evidence type="ECO:0000256" key="1">
    <source>
        <dbReference type="ARBA" id="ARBA00004370"/>
    </source>
</evidence>
<keyword evidence="3" id="KW-0732">Signal</keyword>
<evidence type="ECO:0000256" key="6">
    <source>
        <dbReference type="ARBA" id="ARBA00023237"/>
    </source>
</evidence>
<keyword evidence="4" id="KW-0653">Protein transport</keyword>
<dbReference type="Gene3D" id="3.30.1370.120">
    <property type="match status" value="1"/>
</dbReference>
<dbReference type="Pfam" id="PF00263">
    <property type="entry name" value="Secretin"/>
    <property type="match status" value="1"/>
</dbReference>
<dbReference type="Gene3D" id="3.30.1370.130">
    <property type="match status" value="1"/>
</dbReference>
<dbReference type="SMART" id="SM00965">
    <property type="entry name" value="STN"/>
    <property type="match status" value="1"/>
</dbReference>
<name>A0A851HTF2_9GAMM</name>
<dbReference type="Pfam" id="PF07660">
    <property type="entry name" value="STN"/>
    <property type="match status" value="1"/>
</dbReference>
<organism evidence="10 11">
    <name type="scientific">Marinobacter adhaerens</name>
    <dbReference type="NCBI Taxonomy" id="1033846"/>
    <lineage>
        <taxon>Bacteria</taxon>
        <taxon>Pseudomonadati</taxon>
        <taxon>Pseudomonadota</taxon>
        <taxon>Gammaproteobacteria</taxon>
        <taxon>Pseudomonadales</taxon>
        <taxon>Marinobacteraceae</taxon>
        <taxon>Marinobacter</taxon>
    </lineage>
</organism>
<dbReference type="Pfam" id="PF03958">
    <property type="entry name" value="Secretin_N"/>
    <property type="match status" value="1"/>
</dbReference>
<dbReference type="GO" id="GO:0009279">
    <property type="term" value="C:cell outer membrane"/>
    <property type="evidence" value="ECO:0007669"/>
    <property type="project" value="UniProtKB-SubCell"/>
</dbReference>
<evidence type="ECO:0000259" key="9">
    <source>
        <dbReference type="SMART" id="SM00965"/>
    </source>
</evidence>
<dbReference type="GO" id="GO:0009306">
    <property type="term" value="P:protein secretion"/>
    <property type="evidence" value="ECO:0007669"/>
    <property type="project" value="InterPro"/>
</dbReference>
<dbReference type="InterPro" id="IPR005644">
    <property type="entry name" value="NolW-like"/>
</dbReference>
<proteinExistence type="inferred from homology"/>
<evidence type="ECO:0000313" key="10">
    <source>
        <dbReference type="EMBL" id="NWN92664.1"/>
    </source>
</evidence>
<feature type="domain" description="Secretin/TonB short N-terminal" evidence="9">
    <location>
        <begin position="307"/>
        <end position="355"/>
    </location>
</feature>
<evidence type="ECO:0000256" key="4">
    <source>
        <dbReference type="ARBA" id="ARBA00022927"/>
    </source>
</evidence>
<dbReference type="InterPro" id="IPR011662">
    <property type="entry name" value="Secretin/TonB_short_N"/>
</dbReference>
<dbReference type="InterPro" id="IPR038591">
    <property type="entry name" value="NolW-like_sf"/>
</dbReference>
<accession>A0A851HTF2</accession>
<dbReference type="PRINTS" id="PR00811">
    <property type="entry name" value="BCTERIALGSPD"/>
</dbReference>
<evidence type="ECO:0000256" key="3">
    <source>
        <dbReference type="ARBA" id="ARBA00022729"/>
    </source>
</evidence>
<evidence type="ECO:0000256" key="7">
    <source>
        <dbReference type="RuleBase" id="RU004003"/>
    </source>
</evidence>
<dbReference type="InterPro" id="IPR013355">
    <property type="entry name" value="Pilus_4_PilQ"/>
</dbReference>
<comment type="caution">
    <text evidence="10">The sequence shown here is derived from an EMBL/GenBank/DDBJ whole genome shotgun (WGS) entry which is preliminary data.</text>
</comment>
<keyword evidence="6" id="KW-0998">Cell outer membrane</keyword>
<reference evidence="10 11" key="1">
    <citation type="submission" date="2020-03" db="EMBL/GenBank/DDBJ databases">
        <title>Metagenomic, metatranscriptomic, and metabolomic analyses revealed the key microbes and metabolic features during the fermentation of ganjang, Korean traditional soy sauce.</title>
        <authorList>
            <person name="Chun B.H."/>
            <person name="Jeon C.O."/>
        </authorList>
    </citation>
    <scope>NUCLEOTIDE SEQUENCE [LARGE SCALE GENOMIC DNA]</scope>
    <source>
        <strain evidence="10 11">KG14</strain>
    </source>
</reference>
<dbReference type="EMBL" id="JABEVQ010000008">
    <property type="protein sequence ID" value="NWN92664.1"/>
    <property type="molecule type" value="Genomic_DNA"/>
</dbReference>
<evidence type="ECO:0000256" key="8">
    <source>
        <dbReference type="RuleBase" id="RU004004"/>
    </source>
</evidence>
<dbReference type="Gene3D" id="2.60.40.3500">
    <property type="match status" value="1"/>
</dbReference>
<keyword evidence="11" id="KW-1185">Reference proteome</keyword>
<dbReference type="Pfam" id="PF11741">
    <property type="entry name" value="AMIN"/>
    <property type="match status" value="2"/>
</dbReference>
<dbReference type="PANTHER" id="PTHR30604">
    <property type="entry name" value="PROTEIN TRANSPORT PROTEIN HOFQ"/>
    <property type="match status" value="1"/>
</dbReference>
<evidence type="ECO:0000313" key="11">
    <source>
        <dbReference type="Proteomes" id="UP000536442"/>
    </source>
</evidence>
<dbReference type="AlphaFoldDB" id="A0A851HTF2"/>
<dbReference type="PANTHER" id="PTHR30604:SF1">
    <property type="entry name" value="DNA UTILIZATION PROTEIN HOFQ"/>
    <property type="match status" value="1"/>
</dbReference>
<dbReference type="FunFam" id="3.30.1370.130:FF:000001">
    <property type="entry name" value="Type IV pilus secretin PilQ"/>
    <property type="match status" value="1"/>
</dbReference>
<comment type="similarity">
    <text evidence="7">Belongs to the bacterial secretin family.</text>
</comment>
<comment type="subcellular location">
    <subcellularLocation>
        <location evidence="8">Cell outer membrane</location>
    </subcellularLocation>
    <subcellularLocation>
        <location evidence="1">Membrane</location>
    </subcellularLocation>
</comment>
<dbReference type="InterPro" id="IPR051808">
    <property type="entry name" value="Type_IV_pilus_biogenesis"/>
</dbReference>
<evidence type="ECO:0000256" key="5">
    <source>
        <dbReference type="ARBA" id="ARBA00023136"/>
    </source>
</evidence>
<dbReference type="NCBIfam" id="TIGR02515">
    <property type="entry name" value="IV_pilus_PilQ"/>
    <property type="match status" value="1"/>
</dbReference>
<dbReference type="Gene3D" id="2.60.40.3470">
    <property type="match status" value="1"/>
</dbReference>
<dbReference type="InterPro" id="IPR001775">
    <property type="entry name" value="GspD/PilQ"/>
</dbReference>
<keyword evidence="2 8" id="KW-0813">Transport</keyword>
<dbReference type="InterPro" id="IPR004846">
    <property type="entry name" value="T2SS/T3SS_dom"/>
</dbReference>